<evidence type="ECO:0000313" key="9">
    <source>
        <dbReference type="WBParaSite" id="EgrG_000506200"/>
    </source>
</evidence>
<dbReference type="PANTHER" id="PTHR22809">
    <property type="entry name" value="METHYLTRANSFERASE-RELATED"/>
    <property type="match status" value="1"/>
</dbReference>
<dbReference type="Gene3D" id="3.40.50.150">
    <property type="entry name" value="Vaccinia Virus protein VP39"/>
    <property type="match status" value="1"/>
</dbReference>
<evidence type="ECO:0000256" key="3">
    <source>
        <dbReference type="ARBA" id="ARBA00022679"/>
    </source>
</evidence>
<feature type="signal peptide" evidence="5">
    <location>
        <begin position="1"/>
        <end position="18"/>
    </location>
</feature>
<dbReference type="Proteomes" id="UP000492820">
    <property type="component" value="Unassembled WGS sequence"/>
</dbReference>
<dbReference type="PIRSF" id="PIRSF037755">
    <property type="entry name" value="Mettl2_prd"/>
    <property type="match status" value="1"/>
</dbReference>
<reference evidence="9" key="3">
    <citation type="submission" date="2020-10" db="UniProtKB">
        <authorList>
            <consortium name="WormBaseParasite"/>
        </authorList>
    </citation>
    <scope>IDENTIFICATION</scope>
</reference>
<dbReference type="Pfam" id="PF13649">
    <property type="entry name" value="Methyltransf_25"/>
    <property type="match status" value="1"/>
</dbReference>
<name>A0A068WJ05_ECHGR</name>
<dbReference type="EMBL" id="LK028579">
    <property type="protein sequence ID" value="CDS19730.1"/>
    <property type="molecule type" value="Genomic_DNA"/>
</dbReference>
<feature type="domain" description="Methyltransferase" evidence="6">
    <location>
        <begin position="116"/>
        <end position="219"/>
    </location>
</feature>
<dbReference type="SUPFAM" id="SSF53335">
    <property type="entry name" value="S-adenosyl-L-methionine-dependent methyltransferases"/>
    <property type="match status" value="1"/>
</dbReference>
<dbReference type="EC" id="2.1.1.-" evidence="4"/>
<dbReference type="OrthoDB" id="417697at2759"/>
<gene>
    <name evidence="9" type="primary">EGR_06585</name>
    <name evidence="7" type="ORF">EgrG_000506200</name>
</gene>
<comment type="similarity">
    <text evidence="1 4">Belongs to the methyltransferase superfamily. METL family.</text>
</comment>
<reference evidence="7" key="2">
    <citation type="submission" date="2014-06" db="EMBL/GenBank/DDBJ databases">
        <authorList>
            <person name="Aslett M."/>
        </authorList>
    </citation>
    <scope>NUCLEOTIDE SEQUENCE</scope>
</reference>
<proteinExistence type="inferred from homology"/>
<evidence type="ECO:0000313" key="8">
    <source>
        <dbReference type="Proteomes" id="UP000492820"/>
    </source>
</evidence>
<dbReference type="PANTHER" id="PTHR22809:SF11">
    <property type="entry name" value="TRNA N(3)-METHYLCYTIDINE METHYLTRANSFERASE METTL2"/>
    <property type="match status" value="1"/>
</dbReference>
<protein>
    <recommendedName>
        <fullName evidence="4">tRNA N(3)-methylcytidine methyltransferase</fullName>
        <ecNumber evidence="4">2.1.1.-</ecNumber>
    </recommendedName>
</protein>
<sequence>MLDLLGPLLLLSFKVARVDDVILRDDYEWTEEMEREARAAVDILSVITLSEEERERFIVNASTYWDKFYDKHEARFFRNRKWLPREFVELIDGSLCSGPFLSGPPSFPGKNSRFRVLEVGSGPGNSVVPILENRRGEDETFVYACDFSEKAVSLVRSSPSYNPQYCLAFQQDISKPNLTWPFPPECIDAICCIFVLSAISPDSFSQTIRNLYTCLRPGGVIFFRDYGLYDLSQIRVKQGRCIGRNFYTRGDGTCAYFFEQDEITKLFTDQGLIEKQIRTDRRLIVNRRKRLKMYRVYIQGKYQKPLF</sequence>
<dbReference type="InterPro" id="IPR029063">
    <property type="entry name" value="SAM-dependent_MTases_sf"/>
</dbReference>
<dbReference type="GO" id="GO:0052735">
    <property type="term" value="F:tRNA (cytidine-3-)-methyltransferase activity"/>
    <property type="evidence" value="ECO:0007669"/>
    <property type="project" value="TreeGrafter"/>
</dbReference>
<evidence type="ECO:0000256" key="1">
    <source>
        <dbReference type="ARBA" id="ARBA00009725"/>
    </source>
</evidence>
<dbReference type="WBParaSite" id="EgrG_000506200">
    <property type="protein sequence ID" value="EgrG_000506200"/>
    <property type="gene ID" value="EgrG_000506200"/>
</dbReference>
<dbReference type="AlphaFoldDB" id="A0A068WJ05"/>
<evidence type="ECO:0000256" key="4">
    <source>
        <dbReference type="PIRNR" id="PIRNR037755"/>
    </source>
</evidence>
<dbReference type="GO" id="GO:0032259">
    <property type="term" value="P:methylation"/>
    <property type="evidence" value="ECO:0007669"/>
    <property type="project" value="UniProtKB-KW"/>
</dbReference>
<evidence type="ECO:0000313" key="7">
    <source>
        <dbReference type="EMBL" id="CDS19730.1"/>
    </source>
</evidence>
<dbReference type="InterPro" id="IPR041698">
    <property type="entry name" value="Methyltransf_25"/>
</dbReference>
<keyword evidence="2 4" id="KW-0489">Methyltransferase</keyword>
<dbReference type="InterPro" id="IPR026113">
    <property type="entry name" value="METTL2/6/8-like"/>
</dbReference>
<dbReference type="CDD" id="cd02440">
    <property type="entry name" value="AdoMet_MTases"/>
    <property type="match status" value="1"/>
</dbReference>
<organism evidence="7">
    <name type="scientific">Echinococcus granulosus</name>
    <name type="common">Hydatid tapeworm</name>
    <dbReference type="NCBI Taxonomy" id="6210"/>
    <lineage>
        <taxon>Eukaryota</taxon>
        <taxon>Metazoa</taxon>
        <taxon>Spiralia</taxon>
        <taxon>Lophotrochozoa</taxon>
        <taxon>Platyhelminthes</taxon>
        <taxon>Cestoda</taxon>
        <taxon>Eucestoda</taxon>
        <taxon>Cyclophyllidea</taxon>
        <taxon>Taeniidae</taxon>
        <taxon>Echinococcus</taxon>
        <taxon>Echinococcus granulosus group</taxon>
    </lineage>
</organism>
<evidence type="ECO:0000259" key="6">
    <source>
        <dbReference type="Pfam" id="PF13649"/>
    </source>
</evidence>
<accession>A0A068WJ05</accession>
<feature type="chain" id="PRO_5041035480" description="tRNA N(3)-methylcytidine methyltransferase" evidence="5">
    <location>
        <begin position="19"/>
        <end position="307"/>
    </location>
</feature>
<reference evidence="7 8" key="1">
    <citation type="journal article" date="2013" name="Nature">
        <title>The genomes of four tapeworm species reveal adaptations to parasitism.</title>
        <authorList>
            <person name="Tsai I.J."/>
            <person name="Zarowiecki M."/>
            <person name="Holroyd N."/>
            <person name="Garciarrubio A."/>
            <person name="Sanchez-Flores A."/>
            <person name="Brooks K.L."/>
            <person name="Tracey A."/>
            <person name="Bobes R.J."/>
            <person name="Fragoso G."/>
            <person name="Sciutto E."/>
            <person name="Aslett M."/>
            <person name="Beasley H."/>
            <person name="Bennett H.M."/>
            <person name="Cai J."/>
            <person name="Camicia F."/>
            <person name="Clark R."/>
            <person name="Cucher M."/>
            <person name="De Silva N."/>
            <person name="Day T.A."/>
            <person name="Deplazes P."/>
            <person name="Estrada K."/>
            <person name="Fernandez C."/>
            <person name="Holland P.W."/>
            <person name="Hou J."/>
            <person name="Hu S."/>
            <person name="Huckvale T."/>
            <person name="Hung S.S."/>
            <person name="Kamenetzky L."/>
            <person name="Keane J.A."/>
            <person name="Kiss F."/>
            <person name="Koziol U."/>
            <person name="Lambert O."/>
            <person name="Liu K."/>
            <person name="Luo X."/>
            <person name="Luo Y."/>
            <person name="Macchiaroli N."/>
            <person name="Nichol S."/>
            <person name="Paps J."/>
            <person name="Parkinson J."/>
            <person name="Pouchkina-Stantcheva N."/>
            <person name="Riddiford N."/>
            <person name="Rosenzvit M."/>
            <person name="Salinas G."/>
            <person name="Wasmuth J.D."/>
            <person name="Zamanian M."/>
            <person name="Zheng Y."/>
            <person name="Cai X."/>
            <person name="Soberon X."/>
            <person name="Olson P.D."/>
            <person name="Laclette J.P."/>
            <person name="Brehm K."/>
            <person name="Berriman M."/>
            <person name="Garciarrubio A."/>
            <person name="Bobes R.J."/>
            <person name="Fragoso G."/>
            <person name="Sanchez-Flores A."/>
            <person name="Estrada K."/>
            <person name="Cevallos M.A."/>
            <person name="Morett E."/>
            <person name="Gonzalez V."/>
            <person name="Portillo T."/>
            <person name="Ochoa-Leyva A."/>
            <person name="Jose M.V."/>
            <person name="Sciutto E."/>
            <person name="Landa A."/>
            <person name="Jimenez L."/>
            <person name="Valdes V."/>
            <person name="Carrero J.C."/>
            <person name="Larralde C."/>
            <person name="Morales-Montor J."/>
            <person name="Limon-Lason J."/>
            <person name="Soberon X."/>
            <person name="Laclette J.P."/>
        </authorList>
    </citation>
    <scope>NUCLEOTIDE SEQUENCE [LARGE SCALE GENOMIC DNA]</scope>
</reference>
<evidence type="ECO:0000256" key="2">
    <source>
        <dbReference type="ARBA" id="ARBA00022603"/>
    </source>
</evidence>
<keyword evidence="3 4" id="KW-0808">Transferase</keyword>
<evidence type="ECO:0000256" key="5">
    <source>
        <dbReference type="SAM" id="SignalP"/>
    </source>
</evidence>
<keyword evidence="5" id="KW-0732">Signal</keyword>
<comment type="function">
    <text evidence="4">S-adenosyl-L-methionine-dependent methyltransferase.</text>
</comment>